<evidence type="ECO:0000313" key="2">
    <source>
        <dbReference type="EMBL" id="HDR00087.1"/>
    </source>
</evidence>
<feature type="coiled-coil region" evidence="1">
    <location>
        <begin position="45"/>
        <end position="72"/>
    </location>
</feature>
<reference evidence="2" key="1">
    <citation type="journal article" date="2020" name="mSystems">
        <title>Genome- and Community-Level Interaction Insights into Carbon Utilization and Element Cycling Functions of Hydrothermarchaeota in Hydrothermal Sediment.</title>
        <authorList>
            <person name="Zhou Z."/>
            <person name="Liu Y."/>
            <person name="Xu W."/>
            <person name="Pan J."/>
            <person name="Luo Z.H."/>
            <person name="Li M."/>
        </authorList>
    </citation>
    <scope>NUCLEOTIDE SEQUENCE [LARGE SCALE GENOMIC DNA]</scope>
    <source>
        <strain evidence="2">SpSt-1182</strain>
    </source>
</reference>
<dbReference type="AlphaFoldDB" id="A0A7V0XFV1"/>
<gene>
    <name evidence="2" type="ORF">ENN51_07390</name>
</gene>
<name>A0A7V0XFV1_UNCW3</name>
<dbReference type="EMBL" id="DSBX01000273">
    <property type="protein sequence ID" value="HDR00087.1"/>
    <property type="molecule type" value="Genomic_DNA"/>
</dbReference>
<sequence length="218" mass="24453">MRGERVRQVVAIAAVAAAALTFARLADAIGKRELVRVASEVGVERSLIEAERRELETALDHLEQDRLLLDQRITFMSRSEHYLVIRRSPRVVKLMLGGKEMLEVRYRLRGPVDGVREFLELPKGGLEVLGKRVRTDWYRPDWLYRLESIEPPADSAARLVADAFGPGELFLGAGIAIHGPVREEVPPEALDHTWIELDAKSLGALMNVIEPGSRVFID</sequence>
<dbReference type="Proteomes" id="UP000885672">
    <property type="component" value="Unassembled WGS sequence"/>
</dbReference>
<protein>
    <submittedName>
        <fullName evidence="2">Uncharacterized protein</fullName>
    </submittedName>
</protein>
<organism evidence="2">
    <name type="scientific">candidate division WOR-3 bacterium</name>
    <dbReference type="NCBI Taxonomy" id="2052148"/>
    <lineage>
        <taxon>Bacteria</taxon>
        <taxon>Bacteria division WOR-3</taxon>
    </lineage>
</organism>
<proteinExistence type="predicted"/>
<comment type="caution">
    <text evidence="2">The sequence shown here is derived from an EMBL/GenBank/DDBJ whole genome shotgun (WGS) entry which is preliminary data.</text>
</comment>
<evidence type="ECO:0000256" key="1">
    <source>
        <dbReference type="SAM" id="Coils"/>
    </source>
</evidence>
<accession>A0A7V0XFV1</accession>
<keyword evidence="1" id="KW-0175">Coiled coil</keyword>